<protein>
    <submittedName>
        <fullName evidence="2">Uncharacterized protein</fullName>
    </submittedName>
</protein>
<dbReference type="Proteomes" id="UP000248423">
    <property type="component" value="Unassembled WGS sequence"/>
</dbReference>
<dbReference type="AlphaFoldDB" id="A0A319E2W7"/>
<organism evidence="2 3">
    <name type="scientific">Aspergillus sclerotiicarbonarius (strain CBS 121057 / IBT 28362)</name>
    <dbReference type="NCBI Taxonomy" id="1448318"/>
    <lineage>
        <taxon>Eukaryota</taxon>
        <taxon>Fungi</taxon>
        <taxon>Dikarya</taxon>
        <taxon>Ascomycota</taxon>
        <taxon>Pezizomycotina</taxon>
        <taxon>Eurotiomycetes</taxon>
        <taxon>Eurotiomycetidae</taxon>
        <taxon>Eurotiales</taxon>
        <taxon>Aspergillaceae</taxon>
        <taxon>Aspergillus</taxon>
        <taxon>Aspergillus subgen. Circumdati</taxon>
    </lineage>
</organism>
<evidence type="ECO:0000313" key="2">
    <source>
        <dbReference type="EMBL" id="PYI00818.1"/>
    </source>
</evidence>
<dbReference type="VEuPathDB" id="FungiDB:BO78DRAFT_33686"/>
<proteinExistence type="predicted"/>
<evidence type="ECO:0000313" key="3">
    <source>
        <dbReference type="Proteomes" id="UP000248423"/>
    </source>
</evidence>
<accession>A0A319E2W7</accession>
<dbReference type="EMBL" id="KZ826434">
    <property type="protein sequence ID" value="PYI00818.1"/>
    <property type="molecule type" value="Genomic_DNA"/>
</dbReference>
<keyword evidence="1" id="KW-0472">Membrane</keyword>
<gene>
    <name evidence="2" type="ORF">BO78DRAFT_33686</name>
</gene>
<sequence>MMFGRARSHRVAFCLHSAGLFGPYRDLAICRDMNRYLVSNLLDLPSSIVMHPAMKQDLWIYTLSLSIMFEYIYLHTHTKE</sequence>
<keyword evidence="1" id="KW-1133">Transmembrane helix</keyword>
<keyword evidence="1" id="KW-0812">Transmembrane</keyword>
<name>A0A319E2W7_ASPSB</name>
<keyword evidence="3" id="KW-1185">Reference proteome</keyword>
<evidence type="ECO:0000256" key="1">
    <source>
        <dbReference type="SAM" id="Phobius"/>
    </source>
</evidence>
<feature type="transmembrane region" description="Helical" evidence="1">
    <location>
        <begin position="58"/>
        <end position="74"/>
    </location>
</feature>
<reference evidence="2 3" key="1">
    <citation type="submission" date="2018-02" db="EMBL/GenBank/DDBJ databases">
        <title>The genomes of Aspergillus section Nigri reveals drivers in fungal speciation.</title>
        <authorList>
            <consortium name="DOE Joint Genome Institute"/>
            <person name="Vesth T.C."/>
            <person name="Nybo J."/>
            <person name="Theobald S."/>
            <person name="Brandl J."/>
            <person name="Frisvad J.C."/>
            <person name="Nielsen K.F."/>
            <person name="Lyhne E.K."/>
            <person name="Kogle M.E."/>
            <person name="Kuo A."/>
            <person name="Riley R."/>
            <person name="Clum A."/>
            <person name="Nolan M."/>
            <person name="Lipzen A."/>
            <person name="Salamov A."/>
            <person name="Henrissat B."/>
            <person name="Wiebenga A."/>
            <person name="De vries R.P."/>
            <person name="Grigoriev I.V."/>
            <person name="Mortensen U.H."/>
            <person name="Andersen M.R."/>
            <person name="Baker S.E."/>
        </authorList>
    </citation>
    <scope>NUCLEOTIDE SEQUENCE [LARGE SCALE GENOMIC DNA]</scope>
    <source>
        <strain evidence="2 3">CBS 121057</strain>
    </source>
</reference>